<evidence type="ECO:0000256" key="1">
    <source>
        <dbReference type="SAM" id="MobiDB-lite"/>
    </source>
</evidence>
<feature type="compositionally biased region" description="Basic and acidic residues" evidence="1">
    <location>
        <begin position="495"/>
        <end position="512"/>
    </location>
</feature>
<proteinExistence type="predicted"/>
<dbReference type="AlphaFoldDB" id="A0A9P6QAD6"/>
<dbReference type="OrthoDB" id="2331916at2759"/>
<protein>
    <recommendedName>
        <fullName evidence="4">F-box domain-containing protein</fullName>
    </recommendedName>
</protein>
<dbReference type="InterPro" id="IPR032675">
    <property type="entry name" value="LRR_dom_sf"/>
</dbReference>
<dbReference type="PANTHER" id="PTHR13318:SF95">
    <property type="entry name" value="F-BOX PROTEIN YLR352W"/>
    <property type="match status" value="1"/>
</dbReference>
<feature type="region of interest" description="Disordered" evidence="1">
    <location>
        <begin position="462"/>
        <end position="518"/>
    </location>
</feature>
<feature type="compositionally biased region" description="Basic and acidic residues" evidence="1">
    <location>
        <begin position="472"/>
        <end position="484"/>
    </location>
</feature>
<dbReference type="Gene3D" id="3.80.10.10">
    <property type="entry name" value="Ribonuclease Inhibitor"/>
    <property type="match status" value="1"/>
</dbReference>
<reference evidence="2" key="1">
    <citation type="journal article" date="2020" name="Fungal Divers.">
        <title>Resolving the Mortierellaceae phylogeny through synthesis of multi-gene phylogenetics and phylogenomics.</title>
        <authorList>
            <person name="Vandepol N."/>
            <person name="Liber J."/>
            <person name="Desiro A."/>
            <person name="Na H."/>
            <person name="Kennedy M."/>
            <person name="Barry K."/>
            <person name="Grigoriev I.V."/>
            <person name="Miller A.N."/>
            <person name="O'Donnell K."/>
            <person name="Stajich J.E."/>
            <person name="Bonito G."/>
        </authorList>
    </citation>
    <scope>NUCLEOTIDE SEQUENCE</scope>
    <source>
        <strain evidence="2">BC1065</strain>
    </source>
</reference>
<gene>
    <name evidence="2" type="ORF">DFQ27_002039</name>
</gene>
<evidence type="ECO:0000313" key="2">
    <source>
        <dbReference type="EMBL" id="KAG0262918.1"/>
    </source>
</evidence>
<keyword evidence="3" id="KW-1185">Reference proteome</keyword>
<comment type="caution">
    <text evidence="2">The sequence shown here is derived from an EMBL/GenBank/DDBJ whole genome shotgun (WGS) entry which is preliminary data.</text>
</comment>
<sequence length="599" mass="67655">MKSSSLLDCPELLQWIARHLDRENVATCMLVSKLWNAQFGAVLWHTVRLPVRDVPLLLNDDSLRAALQKHGRHVRSLTFLGPQLPALEGIKFLFQHCQQLDELVMGISQLNDDWVKASTLIRHSSKLDKITLAVSTAALVDPTKLTELLALAPQISSLSLSLNAGPPSIILQLLSQCKYLRRLQLGIVAEETWTTQQPTELSPNVAPSTLTTPTTATTPAYGLQELSIISCPWPLAEHLLRHSPNLQRLKLPKIDRTHLPSLQQALMHRTRHGSSAPRTTTFLQTLHLQHLSHWQDRELAQLLLKACPPNTLRHLYLCGTQAGDLTLTTILKYQSAHLETLDLRDTEGTAAVAATAALPSTSLQALLANCRQLRVFAAGNTCGTAALSAKDIVSMPWCCLRLRVLRVPIIGICRDDSCRTHELCHLIQRQIYGQLGRLTHLEDLDLSNRLDTRGGVEVQGLGVQVQEQQEQEQEKKGKKKKEEKEKEEEEEEERKEEKGVDNSHGSDDDGAGKRGWSQWPVEPESLEWTLERGMDQLARLVRLRSFDLRGTDHLLSEEEIIWMKDHWPNLRRLLGLASHPRVLEVQEFTREYWPEIRLE</sequence>
<evidence type="ECO:0000313" key="3">
    <source>
        <dbReference type="Proteomes" id="UP000807716"/>
    </source>
</evidence>
<name>A0A9P6QAD6_9FUNG</name>
<dbReference type="PANTHER" id="PTHR13318">
    <property type="entry name" value="PARTNER OF PAIRED, ISOFORM B-RELATED"/>
    <property type="match status" value="1"/>
</dbReference>
<organism evidence="2 3">
    <name type="scientific">Actinomortierella ambigua</name>
    <dbReference type="NCBI Taxonomy" id="1343610"/>
    <lineage>
        <taxon>Eukaryota</taxon>
        <taxon>Fungi</taxon>
        <taxon>Fungi incertae sedis</taxon>
        <taxon>Mucoromycota</taxon>
        <taxon>Mortierellomycotina</taxon>
        <taxon>Mortierellomycetes</taxon>
        <taxon>Mortierellales</taxon>
        <taxon>Mortierellaceae</taxon>
        <taxon>Actinomortierella</taxon>
    </lineage>
</organism>
<feature type="compositionally biased region" description="Acidic residues" evidence="1">
    <location>
        <begin position="485"/>
        <end position="494"/>
    </location>
</feature>
<dbReference type="SUPFAM" id="SSF52047">
    <property type="entry name" value="RNI-like"/>
    <property type="match status" value="1"/>
</dbReference>
<dbReference type="EMBL" id="JAAAJB010000173">
    <property type="protein sequence ID" value="KAG0262918.1"/>
    <property type="molecule type" value="Genomic_DNA"/>
</dbReference>
<accession>A0A9P6QAD6</accession>
<dbReference type="GO" id="GO:0031146">
    <property type="term" value="P:SCF-dependent proteasomal ubiquitin-dependent protein catabolic process"/>
    <property type="evidence" value="ECO:0007669"/>
    <property type="project" value="TreeGrafter"/>
</dbReference>
<dbReference type="GO" id="GO:0019005">
    <property type="term" value="C:SCF ubiquitin ligase complex"/>
    <property type="evidence" value="ECO:0007669"/>
    <property type="project" value="TreeGrafter"/>
</dbReference>
<evidence type="ECO:0008006" key="4">
    <source>
        <dbReference type="Google" id="ProtNLM"/>
    </source>
</evidence>
<dbReference type="Proteomes" id="UP000807716">
    <property type="component" value="Unassembled WGS sequence"/>
</dbReference>